<keyword evidence="2" id="KW-1185">Reference proteome</keyword>
<dbReference type="GO" id="GO:0050241">
    <property type="term" value="F:pyrroline-2-carboxylate reductase activity"/>
    <property type="evidence" value="ECO:0007669"/>
    <property type="project" value="UniProtKB-EC"/>
</dbReference>
<dbReference type="Pfam" id="PF02423">
    <property type="entry name" value="OCD_Mu_crystall"/>
    <property type="match status" value="1"/>
</dbReference>
<keyword evidence="1" id="KW-0560">Oxidoreductase</keyword>
<evidence type="ECO:0000313" key="2">
    <source>
        <dbReference type="Proteomes" id="UP001596101"/>
    </source>
</evidence>
<proteinExistence type="predicted"/>
<dbReference type="InterPro" id="IPR023401">
    <property type="entry name" value="ODC_N"/>
</dbReference>
<dbReference type="RefSeq" id="WP_379753669.1">
    <property type="nucleotide sequence ID" value="NZ_JBHSMR010000013.1"/>
</dbReference>
<accession>A0ABW0MJ60</accession>
<reference evidence="2" key="1">
    <citation type="journal article" date="2019" name="Int. J. Syst. Evol. Microbiol.">
        <title>The Global Catalogue of Microorganisms (GCM) 10K type strain sequencing project: providing services to taxonomists for standard genome sequencing and annotation.</title>
        <authorList>
            <consortium name="The Broad Institute Genomics Platform"/>
            <consortium name="The Broad Institute Genome Sequencing Center for Infectious Disease"/>
            <person name="Wu L."/>
            <person name="Ma J."/>
        </authorList>
    </citation>
    <scope>NUCLEOTIDE SEQUENCE [LARGE SCALE GENOMIC DNA]</scope>
    <source>
        <strain evidence="2">CCUG 43111</strain>
    </source>
</reference>
<protein>
    <submittedName>
        <fullName evidence="1">Bifunctional Delta(1)-pyrroline-2-carboxylate/Delta(1)-piperideine-2-carboxylate reductase</fullName>
        <ecNumber evidence="1">1.5.1.1</ecNumber>
    </submittedName>
</protein>
<dbReference type="NCBIfam" id="NF005603">
    <property type="entry name" value="PRK07340.1"/>
    <property type="match status" value="1"/>
</dbReference>
<dbReference type="InterPro" id="IPR003462">
    <property type="entry name" value="ODC_Mu_crystall"/>
</dbReference>
<dbReference type="EMBL" id="JBHSMR010000013">
    <property type="protein sequence ID" value="MFC5478273.1"/>
    <property type="molecule type" value="Genomic_DNA"/>
</dbReference>
<dbReference type="NCBIfam" id="NF045512">
    <property type="entry name" value="PyrPipCarbRedLhpI"/>
    <property type="match status" value="1"/>
</dbReference>
<dbReference type="SUPFAM" id="SSF51735">
    <property type="entry name" value="NAD(P)-binding Rossmann-fold domains"/>
    <property type="match status" value="1"/>
</dbReference>
<dbReference type="EC" id="1.5.1.1" evidence="1"/>
<dbReference type="PANTHER" id="PTHR13812:SF19">
    <property type="entry name" value="KETIMINE REDUCTASE MU-CRYSTALLIN"/>
    <property type="match status" value="1"/>
</dbReference>
<comment type="caution">
    <text evidence="1">The sequence shown here is derived from an EMBL/GenBank/DDBJ whole genome shotgun (WGS) entry which is preliminary data.</text>
</comment>
<dbReference type="InterPro" id="IPR036291">
    <property type="entry name" value="NAD(P)-bd_dom_sf"/>
</dbReference>
<name>A0ABW0MJ60_9BURK</name>
<gene>
    <name evidence="1" type="primary">lhpI</name>
    <name evidence="1" type="ORF">ACFPQ5_08740</name>
</gene>
<dbReference type="Gene3D" id="3.30.1780.10">
    <property type="entry name" value="ornithine cyclodeaminase, domain 1"/>
    <property type="match status" value="1"/>
</dbReference>
<dbReference type="InterPro" id="IPR053444">
    <property type="entry name" value="Pyr2C_reductase-like"/>
</dbReference>
<dbReference type="Gene3D" id="3.40.50.720">
    <property type="entry name" value="NAD(P)-binding Rossmann-like Domain"/>
    <property type="match status" value="1"/>
</dbReference>
<sequence length="305" mass="32197">MTENQPTTAIHVHDRAQTAALLDFAELVDALALAAGELEAGAIRSPERLVVPLGAGAVMLSMPATADDIGIHKLVNVHPGNGRLGLPTIHGAVTVCDAATGRILCVLDGPEVTGRRTAAVTLLAMRRLLPQPPRHVLLIGTGTQARYHVQALQALHPQAQIWIQGRTAQAALRFCEEHKQLRPLDASAPDMDAVVTLTTSTEPVYDAAPRPGRLVVGVGAFKPEMAELGAALLHGSELYADDPAGARHEAGDLLRAGVDWPRVKSLGALLRGPVDESRPAVFKSVGTAAWDLAAARVALRTLARR</sequence>
<dbReference type="PIRSF" id="PIRSF001439">
    <property type="entry name" value="CryM"/>
    <property type="match status" value="1"/>
</dbReference>
<organism evidence="1 2">
    <name type="scientific">Massilia suwonensis</name>
    <dbReference type="NCBI Taxonomy" id="648895"/>
    <lineage>
        <taxon>Bacteria</taxon>
        <taxon>Pseudomonadati</taxon>
        <taxon>Pseudomonadota</taxon>
        <taxon>Betaproteobacteria</taxon>
        <taxon>Burkholderiales</taxon>
        <taxon>Oxalobacteraceae</taxon>
        <taxon>Telluria group</taxon>
        <taxon>Massilia</taxon>
    </lineage>
</organism>
<dbReference type="PANTHER" id="PTHR13812">
    <property type="entry name" value="KETIMINE REDUCTASE MU-CRYSTALLIN"/>
    <property type="match status" value="1"/>
</dbReference>
<evidence type="ECO:0000313" key="1">
    <source>
        <dbReference type="EMBL" id="MFC5478273.1"/>
    </source>
</evidence>
<dbReference type="Proteomes" id="UP001596101">
    <property type="component" value="Unassembled WGS sequence"/>
</dbReference>